<evidence type="ECO:0000313" key="2">
    <source>
        <dbReference type="Proteomes" id="UP001565471"/>
    </source>
</evidence>
<dbReference type="Gene3D" id="3.40.1530.20">
    <property type="entry name" value="Protein of unknown function (DUF1491)"/>
    <property type="match status" value="1"/>
</dbReference>
<dbReference type="Pfam" id="PF07372">
    <property type="entry name" value="DUF1491"/>
    <property type="match status" value="1"/>
</dbReference>
<protein>
    <recommendedName>
        <fullName evidence="3">DUF1491 family protein</fullName>
    </recommendedName>
</protein>
<keyword evidence="2" id="KW-1185">Reference proteome</keyword>
<accession>A0ABV4EWL9</accession>
<name>A0ABV4EWL9_BRAEL</name>
<dbReference type="Proteomes" id="UP001565471">
    <property type="component" value="Unassembled WGS sequence"/>
</dbReference>
<dbReference type="InterPro" id="IPR009964">
    <property type="entry name" value="DUF1491"/>
</dbReference>
<evidence type="ECO:0000313" key="1">
    <source>
        <dbReference type="EMBL" id="MEY9315548.1"/>
    </source>
</evidence>
<comment type="caution">
    <text evidence="1">The sequence shown here is derived from an EMBL/GenBank/DDBJ whole genome shotgun (WGS) entry which is preliminary data.</text>
</comment>
<evidence type="ECO:0008006" key="3">
    <source>
        <dbReference type="Google" id="ProtNLM"/>
    </source>
</evidence>
<dbReference type="EMBL" id="JBGBZA010000002">
    <property type="protein sequence ID" value="MEY9315548.1"/>
    <property type="molecule type" value="Genomic_DNA"/>
</dbReference>
<reference evidence="1 2" key="1">
    <citation type="submission" date="2024-07" db="EMBL/GenBank/DDBJ databases">
        <title>Genomic Encyclopedia of Type Strains, Phase V (KMG-V): Genome sequencing to study the core and pangenomes of soil and plant-associated prokaryotes.</title>
        <authorList>
            <person name="Whitman W."/>
        </authorList>
    </citation>
    <scope>NUCLEOTIDE SEQUENCE [LARGE SCALE GENOMIC DNA]</scope>
    <source>
        <strain evidence="1 2">USDA 415</strain>
    </source>
</reference>
<gene>
    <name evidence="1" type="ORF">ABIF29_002347</name>
</gene>
<proteinExistence type="predicted"/>
<organism evidence="1 2">
    <name type="scientific">Bradyrhizobium elkanii</name>
    <dbReference type="NCBI Taxonomy" id="29448"/>
    <lineage>
        <taxon>Bacteria</taxon>
        <taxon>Pseudomonadati</taxon>
        <taxon>Pseudomonadota</taxon>
        <taxon>Alphaproteobacteria</taxon>
        <taxon>Hyphomicrobiales</taxon>
        <taxon>Nitrobacteraceae</taxon>
        <taxon>Bradyrhizobium</taxon>
    </lineage>
</organism>
<sequence length="143" mass="16295">MTIGSVNPPLRDDIRDNWTWPRRWPIARRMRLKTSIWVAAYLRRCQTEGVFGAVRKKGAEEAGAVFVKVALMDGNAMLYAPAPQTVYDDSRPVERLFVPTAPQPVSEPSVEERLTKELRFDPDAWIVETEDRAGRHFLDLAKG</sequence>